<organism evidence="3 4">
    <name type="scientific">Saccharolobus solfataricus</name>
    <name type="common">Sulfolobus solfataricus</name>
    <dbReference type="NCBI Taxonomy" id="2287"/>
    <lineage>
        <taxon>Archaea</taxon>
        <taxon>Thermoproteota</taxon>
        <taxon>Thermoprotei</taxon>
        <taxon>Sulfolobales</taxon>
        <taxon>Sulfolobaceae</taxon>
        <taxon>Saccharolobus</taxon>
    </lineage>
</organism>
<dbReference type="Proteomes" id="UP000076770">
    <property type="component" value="Chromosome i"/>
</dbReference>
<evidence type="ECO:0000256" key="1">
    <source>
        <dbReference type="ARBA" id="ARBA00023284"/>
    </source>
</evidence>
<dbReference type="PATRIC" id="fig|2287.9.peg.1273"/>
<protein>
    <recommendedName>
        <fullName evidence="2">TRASH domain-containing protein</fullName>
    </recommendedName>
</protein>
<evidence type="ECO:0000259" key="2">
    <source>
        <dbReference type="SMART" id="SM00746"/>
    </source>
</evidence>
<dbReference type="InterPro" id="IPR009078">
    <property type="entry name" value="Ferritin-like_SF"/>
</dbReference>
<dbReference type="InterPro" id="IPR007029">
    <property type="entry name" value="YHS_dom"/>
</dbReference>
<sequence length="180" mass="21259">MEKYSIYQQSNSEYLSSSFCKSFLQPLLRDAESILGKFYYLTILRYYMQDPVCKMEVENTTPHRINYKGITYYFCSKGCLDEFKKNPAKYVSPTDLNKKINVKIVYCRPCKYMDRALNLARDILSYFEEANVELVQGDRGIMDIYVNDELVFSRYIEKRFPESDEILKSIGQKLQLARQS</sequence>
<dbReference type="AlphaFoldDB" id="A0A157T0M7"/>
<dbReference type="SUPFAM" id="SSF52833">
    <property type="entry name" value="Thioredoxin-like"/>
    <property type="match status" value="1"/>
</dbReference>
<dbReference type="InterPro" id="IPR036249">
    <property type="entry name" value="Thioredoxin-like_sf"/>
</dbReference>
<proteinExistence type="predicted"/>
<dbReference type="Pfam" id="PF10262">
    <property type="entry name" value="Rdx"/>
    <property type="match status" value="1"/>
</dbReference>
<dbReference type="SUPFAM" id="SSF47240">
    <property type="entry name" value="Ferritin-like"/>
    <property type="match status" value="1"/>
</dbReference>
<evidence type="ECO:0000313" key="3">
    <source>
        <dbReference type="EMBL" id="SAI84809.1"/>
    </source>
</evidence>
<dbReference type="EMBL" id="LT549890">
    <property type="protein sequence ID" value="SAI84809.1"/>
    <property type="molecule type" value="Genomic_DNA"/>
</dbReference>
<accession>A0A157T0M7</accession>
<feature type="domain" description="TRASH" evidence="2">
    <location>
        <begin position="50"/>
        <end position="87"/>
    </location>
</feature>
<name>A0A157T0M7_SACSO</name>
<dbReference type="Gene3D" id="1.10.620.20">
    <property type="entry name" value="Ribonucleotide Reductase, subunit A"/>
    <property type="match status" value="1"/>
</dbReference>
<dbReference type="NCBIfam" id="TIGR02174">
    <property type="entry name" value="CXXU_selWTH"/>
    <property type="match status" value="1"/>
</dbReference>
<evidence type="ECO:0000313" key="4">
    <source>
        <dbReference type="Proteomes" id="UP000076770"/>
    </source>
</evidence>
<dbReference type="Pfam" id="PF04945">
    <property type="entry name" value="YHS"/>
    <property type="match status" value="1"/>
</dbReference>
<dbReference type="InterPro" id="IPR011893">
    <property type="entry name" value="Selenoprotein_Rdx-typ"/>
</dbReference>
<keyword evidence="1" id="KW-0676">Redox-active center</keyword>
<dbReference type="GO" id="GO:0016491">
    <property type="term" value="F:oxidoreductase activity"/>
    <property type="evidence" value="ECO:0007669"/>
    <property type="project" value="InterPro"/>
</dbReference>
<dbReference type="InterPro" id="IPR011017">
    <property type="entry name" value="TRASH_dom"/>
</dbReference>
<dbReference type="SMART" id="SM00746">
    <property type="entry name" value="TRASH"/>
    <property type="match status" value="1"/>
</dbReference>
<gene>
    <name evidence="3" type="ORF">SSOP1_1255</name>
</gene>
<dbReference type="InterPro" id="IPR012348">
    <property type="entry name" value="RNR-like"/>
</dbReference>
<dbReference type="Gene3D" id="3.40.30.10">
    <property type="entry name" value="Glutaredoxin"/>
    <property type="match status" value="1"/>
</dbReference>
<reference evidence="4" key="1">
    <citation type="submission" date="2016-04" db="EMBL/GenBank/DDBJ databases">
        <authorList>
            <person name="Shah S.A."/>
            <person name="Garrett R.A."/>
        </authorList>
    </citation>
    <scope>NUCLEOTIDE SEQUENCE [LARGE SCALE GENOMIC DNA]</scope>
    <source>
        <strain evidence="4">ATCC 35091 / DSM 1616 / JCM 8930 / NBRC 15331 / P1</strain>
    </source>
</reference>